<evidence type="ECO:0000256" key="1">
    <source>
        <dbReference type="ARBA" id="ARBA00004442"/>
    </source>
</evidence>
<keyword evidence="9" id="KW-0449">Lipoprotein</keyword>
<keyword evidence="5" id="KW-0175">Coiled coil</keyword>
<sequence>MMFNYKSLCMAAAVAALALGGCTNYVKKTDFDAAIQKLQAKDQDLQQQINSLSQDMQQKLSQYDARITAMEGRISVDTVAHFDFNKADLKDSDKAMLDQFAKVMNAHHSDAVVTVEGFTDPAGSAAYNKKLGMKRAEAVRDYLVNTAGMNANQVRAVSYGEARDRQVEPGKTHDAGTDNRRVSLVIDFAGTRTS</sequence>
<feature type="compositionally biased region" description="Basic and acidic residues" evidence="6">
    <location>
        <begin position="161"/>
        <end position="179"/>
    </location>
</feature>
<dbReference type="PANTHER" id="PTHR30329">
    <property type="entry name" value="STATOR ELEMENT OF FLAGELLAR MOTOR COMPLEX"/>
    <property type="match status" value="1"/>
</dbReference>
<dbReference type="OrthoDB" id="1149075at2"/>
<organism evidence="9 10">
    <name type="scientific">Oleiagrimonas soli</name>
    <dbReference type="NCBI Taxonomy" id="1543381"/>
    <lineage>
        <taxon>Bacteria</taxon>
        <taxon>Pseudomonadati</taxon>
        <taxon>Pseudomonadota</taxon>
        <taxon>Gammaproteobacteria</taxon>
        <taxon>Lysobacterales</taxon>
        <taxon>Rhodanobacteraceae</taxon>
        <taxon>Oleiagrimonas</taxon>
    </lineage>
</organism>
<evidence type="ECO:0000256" key="4">
    <source>
        <dbReference type="PROSITE-ProRule" id="PRU00473"/>
    </source>
</evidence>
<comment type="subcellular location">
    <subcellularLocation>
        <location evidence="1">Cell outer membrane</location>
    </subcellularLocation>
</comment>
<gene>
    <name evidence="9" type="ORF">HNQ86_000654</name>
</gene>
<dbReference type="InterPro" id="IPR006664">
    <property type="entry name" value="OMP_bac"/>
</dbReference>
<keyword evidence="3" id="KW-0998">Cell outer membrane</keyword>
<dbReference type="PANTHER" id="PTHR30329:SF21">
    <property type="entry name" value="LIPOPROTEIN YIAD-RELATED"/>
    <property type="match status" value="1"/>
</dbReference>
<feature type="signal peptide" evidence="7">
    <location>
        <begin position="1"/>
        <end position="18"/>
    </location>
</feature>
<evidence type="ECO:0000256" key="7">
    <source>
        <dbReference type="SAM" id="SignalP"/>
    </source>
</evidence>
<evidence type="ECO:0000256" key="5">
    <source>
        <dbReference type="SAM" id="Coils"/>
    </source>
</evidence>
<dbReference type="Pfam" id="PF00691">
    <property type="entry name" value="OmpA"/>
    <property type="match status" value="1"/>
</dbReference>
<dbReference type="RefSeq" id="WP_152569283.1">
    <property type="nucleotide sequence ID" value="NZ_JACHET010000001.1"/>
</dbReference>
<keyword evidence="2 4" id="KW-0472">Membrane</keyword>
<evidence type="ECO:0000313" key="9">
    <source>
        <dbReference type="EMBL" id="MBB6183309.1"/>
    </source>
</evidence>
<dbReference type="InterPro" id="IPR006665">
    <property type="entry name" value="OmpA-like"/>
</dbReference>
<evidence type="ECO:0000256" key="3">
    <source>
        <dbReference type="ARBA" id="ARBA00023237"/>
    </source>
</evidence>
<dbReference type="EMBL" id="JACHET010000001">
    <property type="protein sequence ID" value="MBB6183309.1"/>
    <property type="molecule type" value="Genomic_DNA"/>
</dbReference>
<evidence type="ECO:0000259" key="8">
    <source>
        <dbReference type="PROSITE" id="PS51123"/>
    </source>
</evidence>
<dbReference type="Proteomes" id="UP000560000">
    <property type="component" value="Unassembled WGS sequence"/>
</dbReference>
<dbReference type="InterPro" id="IPR050330">
    <property type="entry name" value="Bact_OuterMem_StrucFunc"/>
</dbReference>
<protein>
    <submittedName>
        <fullName evidence="9">Peptidoglycan-associated lipoprotein</fullName>
    </submittedName>
</protein>
<dbReference type="PROSITE" id="PS51123">
    <property type="entry name" value="OMPA_2"/>
    <property type="match status" value="1"/>
</dbReference>
<comment type="caution">
    <text evidence="9">The sequence shown here is derived from an EMBL/GenBank/DDBJ whole genome shotgun (WGS) entry which is preliminary data.</text>
</comment>
<dbReference type="AlphaFoldDB" id="A0A841KHS5"/>
<name>A0A841KHS5_9GAMM</name>
<reference evidence="9 10" key="1">
    <citation type="submission" date="2020-08" db="EMBL/GenBank/DDBJ databases">
        <title>Genomic Encyclopedia of Type Strains, Phase IV (KMG-IV): sequencing the most valuable type-strain genomes for metagenomic binning, comparative biology and taxonomic classification.</title>
        <authorList>
            <person name="Goeker M."/>
        </authorList>
    </citation>
    <scope>NUCLEOTIDE SEQUENCE [LARGE SCALE GENOMIC DNA]</scope>
    <source>
        <strain evidence="9 10">DSM 107085</strain>
    </source>
</reference>
<evidence type="ECO:0000256" key="6">
    <source>
        <dbReference type="SAM" id="MobiDB-lite"/>
    </source>
</evidence>
<evidence type="ECO:0000256" key="2">
    <source>
        <dbReference type="ARBA" id="ARBA00023136"/>
    </source>
</evidence>
<dbReference type="PROSITE" id="PS51257">
    <property type="entry name" value="PROKAR_LIPOPROTEIN"/>
    <property type="match status" value="1"/>
</dbReference>
<dbReference type="Gene3D" id="3.30.1330.60">
    <property type="entry name" value="OmpA-like domain"/>
    <property type="match status" value="1"/>
</dbReference>
<feature type="chain" id="PRO_5032420742" evidence="7">
    <location>
        <begin position="19"/>
        <end position="194"/>
    </location>
</feature>
<feature type="region of interest" description="Disordered" evidence="6">
    <location>
        <begin position="160"/>
        <end position="179"/>
    </location>
</feature>
<accession>A0A841KHS5</accession>
<evidence type="ECO:0000313" key="10">
    <source>
        <dbReference type="Proteomes" id="UP000560000"/>
    </source>
</evidence>
<keyword evidence="7" id="KW-0732">Signal</keyword>
<feature type="domain" description="OmpA-like" evidence="8">
    <location>
        <begin position="69"/>
        <end position="190"/>
    </location>
</feature>
<dbReference type="InterPro" id="IPR036737">
    <property type="entry name" value="OmpA-like_sf"/>
</dbReference>
<dbReference type="GO" id="GO:0009279">
    <property type="term" value="C:cell outer membrane"/>
    <property type="evidence" value="ECO:0007669"/>
    <property type="project" value="UniProtKB-SubCell"/>
</dbReference>
<proteinExistence type="predicted"/>
<dbReference type="CDD" id="cd07185">
    <property type="entry name" value="OmpA_C-like"/>
    <property type="match status" value="1"/>
</dbReference>
<dbReference type="PRINTS" id="PR01021">
    <property type="entry name" value="OMPADOMAIN"/>
</dbReference>
<dbReference type="SUPFAM" id="SSF103088">
    <property type="entry name" value="OmpA-like"/>
    <property type="match status" value="1"/>
</dbReference>
<feature type="coiled-coil region" evidence="5">
    <location>
        <begin position="35"/>
        <end position="62"/>
    </location>
</feature>